<evidence type="ECO:0000259" key="5">
    <source>
        <dbReference type="Pfam" id="PF20434"/>
    </source>
</evidence>
<feature type="domain" description="BD-FAE-like" evidence="5">
    <location>
        <begin position="197"/>
        <end position="346"/>
    </location>
</feature>
<dbReference type="EMBL" id="JAAAHY010000214">
    <property type="protein sequence ID" value="KAF9965862.1"/>
    <property type="molecule type" value="Genomic_DNA"/>
</dbReference>
<dbReference type="GO" id="GO:0016787">
    <property type="term" value="F:hydrolase activity"/>
    <property type="evidence" value="ECO:0007669"/>
    <property type="project" value="UniProtKB-KW"/>
</dbReference>
<dbReference type="PROSITE" id="PS00122">
    <property type="entry name" value="CARBOXYLESTERASE_B_1"/>
    <property type="match status" value="1"/>
</dbReference>
<accession>A0A9P6M503</accession>
<feature type="active site" evidence="3">
    <location>
        <position position="233"/>
    </location>
</feature>
<dbReference type="Gene3D" id="3.40.50.1820">
    <property type="entry name" value="alpha/beta hydrolase"/>
    <property type="match status" value="1"/>
</dbReference>
<protein>
    <recommendedName>
        <fullName evidence="5">BD-FAE-like domain-containing protein</fullName>
    </recommendedName>
</protein>
<evidence type="ECO:0000256" key="2">
    <source>
        <dbReference type="ARBA" id="ARBA00022801"/>
    </source>
</evidence>
<keyword evidence="7" id="KW-1185">Reference proteome</keyword>
<comment type="caution">
    <text evidence="6">The sequence shown here is derived from an EMBL/GenBank/DDBJ whole genome shotgun (WGS) entry which is preliminary data.</text>
</comment>
<dbReference type="Proteomes" id="UP000738359">
    <property type="component" value="Unassembled WGS sequence"/>
</dbReference>
<dbReference type="InterPro" id="IPR029058">
    <property type="entry name" value="AB_hydrolase_fold"/>
</dbReference>
<evidence type="ECO:0000313" key="6">
    <source>
        <dbReference type="EMBL" id="KAF9965862.1"/>
    </source>
</evidence>
<dbReference type="Pfam" id="PF20434">
    <property type="entry name" value="BD-FAE"/>
    <property type="match status" value="1"/>
</dbReference>
<feature type="transmembrane region" description="Helical" evidence="4">
    <location>
        <begin position="42"/>
        <end position="68"/>
    </location>
</feature>
<keyword evidence="4" id="KW-1133">Transmembrane helix</keyword>
<dbReference type="PANTHER" id="PTHR48081:SF33">
    <property type="entry name" value="KYNURENINE FORMAMIDASE"/>
    <property type="match status" value="1"/>
</dbReference>
<dbReference type="PANTHER" id="PTHR48081">
    <property type="entry name" value="AB HYDROLASE SUPERFAMILY PROTEIN C4A8.06C"/>
    <property type="match status" value="1"/>
</dbReference>
<organism evidence="6 7">
    <name type="scientific">Mortierella alpina</name>
    <name type="common">Oleaginous fungus</name>
    <name type="synonym">Mortierella renispora</name>
    <dbReference type="NCBI Taxonomy" id="64518"/>
    <lineage>
        <taxon>Eukaryota</taxon>
        <taxon>Fungi</taxon>
        <taxon>Fungi incertae sedis</taxon>
        <taxon>Mucoromycota</taxon>
        <taxon>Mortierellomycotina</taxon>
        <taxon>Mortierellomycetes</taxon>
        <taxon>Mortierellales</taxon>
        <taxon>Mortierellaceae</taxon>
        <taxon>Mortierella</taxon>
    </lineage>
</organism>
<evidence type="ECO:0000313" key="7">
    <source>
        <dbReference type="Proteomes" id="UP000738359"/>
    </source>
</evidence>
<dbReference type="OrthoDB" id="19653at2759"/>
<comment type="similarity">
    <text evidence="1">Belongs to the 'GDXG' lipolytic enzyme family.</text>
</comment>
<evidence type="ECO:0000256" key="4">
    <source>
        <dbReference type="SAM" id="Phobius"/>
    </source>
</evidence>
<keyword evidence="2" id="KW-0378">Hydrolase</keyword>
<dbReference type="InterPro" id="IPR033140">
    <property type="entry name" value="Lipase_GDXG_put_SER_AS"/>
</dbReference>
<sequence length="417" mass="46687">MGIVSLLRSSWSLAYAASMLSTLLLTAAAIKGFSTRNRTANIVLTLLCNQMAELPLTVVLLDTIYSIWLRITGTFHQSTLASFFYYIDIVTTVGLLYLLKRSLDAKVTAQKFLDQLSKESKASVVLPGLDAPRFWQQFLNPLYWPQGCTIYNNIPYWNEREQLSALRSDGWESVLEMALDVYRPNTVEGGDDRPVLAGYPTQLIDCKRALRWIKDEIRIFGGNPNNVVVAGDSSGGHLAALLALTPNLPEFQPGFEGADTSVRGCVAQSASLDLTDLKNYSRHEFRGRFVKDVAKRDGSAESAENLKFLTEHSPLFRISEVAVPFLVIHGDLDVISPVQSARDFVQEFRSKSKSSIDYLELTGAHHCFQMASSPRSWYTTIATAEWLSFNFDRQGDTKQVDEKKVQVHELVEWGWAA</sequence>
<dbReference type="AlphaFoldDB" id="A0A9P6M503"/>
<dbReference type="InterPro" id="IPR049492">
    <property type="entry name" value="BD-FAE-like_dom"/>
</dbReference>
<evidence type="ECO:0000256" key="3">
    <source>
        <dbReference type="PROSITE-ProRule" id="PRU10038"/>
    </source>
</evidence>
<proteinExistence type="inferred from homology"/>
<reference evidence="6" key="1">
    <citation type="journal article" date="2020" name="Fungal Divers.">
        <title>Resolving the Mortierellaceae phylogeny through synthesis of multi-gene phylogenetics and phylogenomics.</title>
        <authorList>
            <person name="Vandepol N."/>
            <person name="Liber J."/>
            <person name="Desiro A."/>
            <person name="Na H."/>
            <person name="Kennedy M."/>
            <person name="Barry K."/>
            <person name="Grigoriev I.V."/>
            <person name="Miller A.N."/>
            <person name="O'Donnell K."/>
            <person name="Stajich J.E."/>
            <person name="Bonito G."/>
        </authorList>
    </citation>
    <scope>NUCLEOTIDE SEQUENCE</scope>
    <source>
        <strain evidence="6">CK1249</strain>
    </source>
</reference>
<keyword evidence="4" id="KW-0472">Membrane</keyword>
<dbReference type="InterPro" id="IPR050300">
    <property type="entry name" value="GDXG_lipolytic_enzyme"/>
</dbReference>
<gene>
    <name evidence="6" type="ORF">BGZ70_003939</name>
</gene>
<keyword evidence="4" id="KW-0812">Transmembrane</keyword>
<feature type="transmembrane region" description="Helical" evidence="4">
    <location>
        <begin position="12"/>
        <end position="30"/>
    </location>
</feature>
<feature type="transmembrane region" description="Helical" evidence="4">
    <location>
        <begin position="80"/>
        <end position="99"/>
    </location>
</feature>
<dbReference type="PROSITE" id="PS01174">
    <property type="entry name" value="LIPASE_GDXG_SER"/>
    <property type="match status" value="1"/>
</dbReference>
<name>A0A9P6M503_MORAP</name>
<dbReference type="SUPFAM" id="SSF53474">
    <property type="entry name" value="alpha/beta-Hydrolases"/>
    <property type="match status" value="1"/>
</dbReference>
<dbReference type="InterPro" id="IPR019826">
    <property type="entry name" value="Carboxylesterase_B_AS"/>
</dbReference>
<evidence type="ECO:0000256" key="1">
    <source>
        <dbReference type="ARBA" id="ARBA00010515"/>
    </source>
</evidence>